<feature type="region of interest" description="Disordered" evidence="9">
    <location>
        <begin position="193"/>
        <end position="216"/>
    </location>
</feature>
<evidence type="ECO:0000256" key="1">
    <source>
        <dbReference type="ARBA" id="ARBA00004123"/>
    </source>
</evidence>
<dbReference type="GO" id="GO:0006351">
    <property type="term" value="P:DNA-templated transcription"/>
    <property type="evidence" value="ECO:0007669"/>
    <property type="project" value="InterPro"/>
</dbReference>
<keyword evidence="8" id="KW-0175">Coiled coil</keyword>
<keyword evidence="6" id="KW-0804">Transcription</keyword>
<evidence type="ECO:0000256" key="2">
    <source>
        <dbReference type="ARBA" id="ARBA00022723"/>
    </source>
</evidence>
<protein>
    <submittedName>
        <fullName evidence="11">Protein STB5</fullName>
    </submittedName>
</protein>
<evidence type="ECO:0000313" key="12">
    <source>
        <dbReference type="Proteomes" id="UP000827549"/>
    </source>
</evidence>
<dbReference type="Pfam" id="PF04082">
    <property type="entry name" value="Fungal_trans"/>
    <property type="match status" value="1"/>
</dbReference>
<feature type="coiled-coil region" evidence="8">
    <location>
        <begin position="81"/>
        <end position="115"/>
    </location>
</feature>
<evidence type="ECO:0000256" key="9">
    <source>
        <dbReference type="SAM" id="MobiDB-lite"/>
    </source>
</evidence>
<evidence type="ECO:0000256" key="8">
    <source>
        <dbReference type="SAM" id="Coils"/>
    </source>
</evidence>
<evidence type="ECO:0000256" key="5">
    <source>
        <dbReference type="ARBA" id="ARBA00023125"/>
    </source>
</evidence>
<feature type="region of interest" description="Disordered" evidence="9">
    <location>
        <begin position="1"/>
        <end position="30"/>
    </location>
</feature>
<comment type="subcellular location">
    <subcellularLocation>
        <location evidence="1">Nucleus</location>
    </subcellularLocation>
</comment>
<dbReference type="Gene3D" id="4.10.240.10">
    <property type="entry name" value="Zn(2)-C6 fungal-type DNA-binding domain"/>
    <property type="match status" value="1"/>
</dbReference>
<dbReference type="InterPro" id="IPR007219">
    <property type="entry name" value="XnlR_reg_dom"/>
</dbReference>
<dbReference type="SUPFAM" id="SSF57701">
    <property type="entry name" value="Zn2/Cys6 DNA-binding domain"/>
    <property type="match status" value="1"/>
</dbReference>
<name>A0AAF0XZQ2_9TREE</name>
<evidence type="ECO:0000259" key="10">
    <source>
        <dbReference type="PROSITE" id="PS00463"/>
    </source>
</evidence>
<dbReference type="AlphaFoldDB" id="A0AAF0XZQ2"/>
<keyword evidence="3" id="KW-0862">Zinc</keyword>
<evidence type="ECO:0000313" key="11">
    <source>
        <dbReference type="EMBL" id="WOO76382.1"/>
    </source>
</evidence>
<dbReference type="PROSITE" id="PS00463">
    <property type="entry name" value="ZN2_CY6_FUNGAL_1"/>
    <property type="match status" value="1"/>
</dbReference>
<dbReference type="EMBL" id="CP086714">
    <property type="protein sequence ID" value="WOO76382.1"/>
    <property type="molecule type" value="Genomic_DNA"/>
</dbReference>
<evidence type="ECO:0000256" key="7">
    <source>
        <dbReference type="ARBA" id="ARBA00023242"/>
    </source>
</evidence>
<keyword evidence="7" id="KW-0539">Nucleus</keyword>
<proteinExistence type="predicted"/>
<dbReference type="InterPro" id="IPR036864">
    <property type="entry name" value="Zn2-C6_fun-type_DNA-bd_sf"/>
</dbReference>
<dbReference type="GO" id="GO:0045944">
    <property type="term" value="P:positive regulation of transcription by RNA polymerase II"/>
    <property type="evidence" value="ECO:0007669"/>
    <property type="project" value="TreeGrafter"/>
</dbReference>
<feature type="compositionally biased region" description="Polar residues" evidence="9">
    <location>
        <begin position="1"/>
        <end position="10"/>
    </location>
</feature>
<evidence type="ECO:0000256" key="3">
    <source>
        <dbReference type="ARBA" id="ARBA00022833"/>
    </source>
</evidence>
<feature type="domain" description="Zn(2)-C6 fungal-type" evidence="10">
    <location>
        <begin position="38"/>
        <end position="66"/>
    </location>
</feature>
<feature type="region of interest" description="Disordered" evidence="9">
    <location>
        <begin position="613"/>
        <end position="641"/>
    </location>
</feature>
<feature type="compositionally biased region" description="Low complexity" evidence="9">
    <location>
        <begin position="623"/>
        <end position="636"/>
    </location>
</feature>
<dbReference type="Pfam" id="PF00172">
    <property type="entry name" value="Zn_clus"/>
    <property type="match status" value="1"/>
</dbReference>
<keyword evidence="4" id="KW-0805">Transcription regulation</keyword>
<reference evidence="11" key="1">
    <citation type="submission" date="2023-10" db="EMBL/GenBank/DDBJ databases">
        <authorList>
            <person name="Noh H."/>
        </authorList>
    </citation>
    <scope>NUCLEOTIDE SEQUENCE</scope>
    <source>
        <strain evidence="11">DUCC4014</strain>
    </source>
</reference>
<keyword evidence="2" id="KW-0479">Metal-binding</keyword>
<evidence type="ECO:0000256" key="6">
    <source>
        <dbReference type="ARBA" id="ARBA00023163"/>
    </source>
</evidence>
<keyword evidence="12" id="KW-1185">Reference proteome</keyword>
<dbReference type="GO" id="GO:0005634">
    <property type="term" value="C:nucleus"/>
    <property type="evidence" value="ECO:0007669"/>
    <property type="project" value="UniProtKB-SubCell"/>
</dbReference>
<dbReference type="Proteomes" id="UP000827549">
    <property type="component" value="Chromosome 1"/>
</dbReference>
<dbReference type="GeneID" id="87803269"/>
<dbReference type="GO" id="GO:0000981">
    <property type="term" value="F:DNA-binding transcription factor activity, RNA polymerase II-specific"/>
    <property type="evidence" value="ECO:0007669"/>
    <property type="project" value="InterPro"/>
</dbReference>
<dbReference type="GO" id="GO:0043565">
    <property type="term" value="F:sequence-specific DNA binding"/>
    <property type="evidence" value="ECO:0007669"/>
    <property type="project" value="TreeGrafter"/>
</dbReference>
<accession>A0AAF0XZQ2</accession>
<feature type="region of interest" description="Disordered" evidence="9">
    <location>
        <begin position="142"/>
        <end position="165"/>
    </location>
</feature>
<dbReference type="PANTHER" id="PTHR47782">
    <property type="entry name" value="ZN(II)2CYS6 TRANSCRIPTION FACTOR (EUROFUNG)-RELATED"/>
    <property type="match status" value="1"/>
</dbReference>
<dbReference type="InterPro" id="IPR052202">
    <property type="entry name" value="Yeast_MetPath_Reg"/>
</dbReference>
<evidence type="ECO:0000256" key="4">
    <source>
        <dbReference type="ARBA" id="ARBA00023015"/>
    </source>
</evidence>
<keyword evidence="5" id="KW-0238">DNA-binding</keyword>
<sequence>MSSETSSERSAPTGPTRRRAPSGVPRLSTRTVDGGAIACQRCHHRKKKCDRERPTCGPCSRVKADCIYDIPISDRSHPGFVTNLLSENAAQKEQLSTLRSQLSWLESRVKELEHASAATDTALAAETLLLHALPTNVMHLDESMDTSSSLPPTTMDRDTLNDPGGHATLAERIIQQILTTERGLTLRQSIGEQLGAPDDDESRESDQTTSPLAPWPPKPLARKLANLYLDWTIAFYPLARRSEVLADVDELYAVAGSDVPTDDTFPDPDIRVFRLLIILAGGVNIAETQRGCPRSETSTSLCHQAYRHFPAVFRRKEEECIAGMTLYANYCLLDFGRMSPHHVIGIVARFAIELGFHKEDPSLPLDQQDERRRLFYTIYNLDRVVAVTNSQPLAIPDSIITVKLPNKVEATSPIHRHIEATSFFYHGVAYRRLCGLILEQVYLSPTKDPAEAEQVLSNLHNHLDKWFRAVPLNEQGETSLLFELYHNVLLTSLYRPSPLFNSTHPMRMSGLRRSAWKSVKLYRKLQHGNELMENWVHFSNIVTVSTTLIYTLLEAEGDERNLQLSSWRREALAQVDSCEELLGSFCAFWPGVTRFAEAFHLLAEGVRTKIGDTNSSEEPNLWVTPQTTSQTTTSVSNPRGVTPSAPQILALQATEPSFHAGTGTFAGPSPQFSDQALWDSWTVPDLIMDDQVAQMPSVQGMGLDALFASVGLNLFPDGTYHPLP</sequence>
<dbReference type="RefSeq" id="XP_062622414.1">
    <property type="nucleotide sequence ID" value="XM_062766430.1"/>
</dbReference>
<dbReference type="InterPro" id="IPR001138">
    <property type="entry name" value="Zn2Cys6_DnaBD"/>
</dbReference>
<dbReference type="CDD" id="cd00067">
    <property type="entry name" value="GAL4"/>
    <property type="match status" value="1"/>
</dbReference>
<dbReference type="PANTHER" id="PTHR47782:SF12">
    <property type="entry name" value="ZN(II)2CYS6 TRANSCRIPTION FACTOR (EUROFUNG)"/>
    <property type="match status" value="1"/>
</dbReference>
<dbReference type="GO" id="GO:0008270">
    <property type="term" value="F:zinc ion binding"/>
    <property type="evidence" value="ECO:0007669"/>
    <property type="project" value="InterPro"/>
</dbReference>
<dbReference type="CDD" id="cd12148">
    <property type="entry name" value="fungal_TF_MHR"/>
    <property type="match status" value="1"/>
</dbReference>
<dbReference type="SMART" id="SM00066">
    <property type="entry name" value="GAL4"/>
    <property type="match status" value="1"/>
</dbReference>
<gene>
    <name evidence="11" type="primary">STB5_0</name>
    <name evidence="11" type="ORF">LOC62_01G000007</name>
</gene>
<organism evidence="11 12">
    <name type="scientific">Vanrija pseudolonga</name>
    <dbReference type="NCBI Taxonomy" id="143232"/>
    <lineage>
        <taxon>Eukaryota</taxon>
        <taxon>Fungi</taxon>
        <taxon>Dikarya</taxon>
        <taxon>Basidiomycota</taxon>
        <taxon>Agaricomycotina</taxon>
        <taxon>Tremellomycetes</taxon>
        <taxon>Trichosporonales</taxon>
        <taxon>Trichosporonaceae</taxon>
        <taxon>Vanrija</taxon>
    </lineage>
</organism>
<dbReference type="SMART" id="SM00906">
    <property type="entry name" value="Fungal_trans"/>
    <property type="match status" value="1"/>
</dbReference>